<dbReference type="Proteomes" id="UP000005104">
    <property type="component" value="Chromosome"/>
</dbReference>
<feature type="transmembrane region" description="Helical" evidence="8">
    <location>
        <begin position="381"/>
        <end position="405"/>
    </location>
</feature>
<feature type="transmembrane region" description="Helical" evidence="8">
    <location>
        <begin position="181"/>
        <end position="201"/>
    </location>
</feature>
<feature type="transmembrane region" description="Helical" evidence="8">
    <location>
        <begin position="508"/>
        <end position="529"/>
    </location>
</feature>
<evidence type="ECO:0000256" key="7">
    <source>
        <dbReference type="RuleBase" id="RU362091"/>
    </source>
</evidence>
<feature type="transmembrane region" description="Helical" evidence="8">
    <location>
        <begin position="148"/>
        <end position="169"/>
    </location>
</feature>
<feature type="transmembrane region" description="Helical" evidence="8">
    <location>
        <begin position="229"/>
        <end position="251"/>
    </location>
</feature>
<dbReference type="PANTHER" id="PTHR48086:SF7">
    <property type="entry name" value="SODIUM-SOLUTE SYMPORTER-RELATED"/>
    <property type="match status" value="1"/>
</dbReference>
<evidence type="ECO:0000313" key="9">
    <source>
        <dbReference type="EMBL" id="EHQ90622.1"/>
    </source>
</evidence>
<dbReference type="GO" id="GO:0005886">
    <property type="term" value="C:plasma membrane"/>
    <property type="evidence" value="ECO:0007669"/>
    <property type="project" value="TreeGrafter"/>
</dbReference>
<reference evidence="9 10" key="1">
    <citation type="submission" date="2011-11" db="EMBL/GenBank/DDBJ databases">
        <title>The Noncontiguous Finished genome of Desulfosporosinus youngiae DSM 17734.</title>
        <authorList>
            <consortium name="US DOE Joint Genome Institute (JGI-PGF)"/>
            <person name="Lucas S."/>
            <person name="Han J."/>
            <person name="Lapidus A."/>
            <person name="Cheng J.-F."/>
            <person name="Goodwin L."/>
            <person name="Pitluck S."/>
            <person name="Peters L."/>
            <person name="Ovchinnikova G."/>
            <person name="Lu M."/>
            <person name="Land M.L."/>
            <person name="Hauser L."/>
            <person name="Pester M."/>
            <person name="Spring S."/>
            <person name="Ollivier B."/>
            <person name="Rattei T."/>
            <person name="Klenk H.-P."/>
            <person name="Wagner M."/>
            <person name="Loy A."/>
            <person name="Woyke T.J."/>
        </authorList>
    </citation>
    <scope>NUCLEOTIDE SEQUENCE [LARGE SCALE GENOMIC DNA]</scope>
    <source>
        <strain evidence="9 10">DSM 17734</strain>
    </source>
</reference>
<dbReference type="InterPro" id="IPR050277">
    <property type="entry name" value="Sodium:Solute_Symporter"/>
</dbReference>
<feature type="transmembrane region" description="Helical" evidence="8">
    <location>
        <begin position="412"/>
        <end position="430"/>
    </location>
</feature>
<dbReference type="GO" id="GO:0022857">
    <property type="term" value="F:transmembrane transporter activity"/>
    <property type="evidence" value="ECO:0007669"/>
    <property type="project" value="InterPro"/>
</dbReference>
<evidence type="ECO:0000256" key="1">
    <source>
        <dbReference type="ARBA" id="ARBA00004141"/>
    </source>
</evidence>
<dbReference type="InterPro" id="IPR038377">
    <property type="entry name" value="Na/Glc_symporter_sf"/>
</dbReference>
<proteinExistence type="inferred from homology"/>
<evidence type="ECO:0000256" key="8">
    <source>
        <dbReference type="SAM" id="Phobius"/>
    </source>
</evidence>
<evidence type="ECO:0000256" key="6">
    <source>
        <dbReference type="ARBA" id="ARBA00023136"/>
    </source>
</evidence>
<dbReference type="Pfam" id="PF00474">
    <property type="entry name" value="SSF"/>
    <property type="match status" value="1"/>
</dbReference>
<keyword evidence="4 8" id="KW-0812">Transmembrane</keyword>
<dbReference type="AlphaFoldDB" id="H5Y5N5"/>
<keyword evidence="5 8" id="KW-1133">Transmembrane helix</keyword>
<comment type="similarity">
    <text evidence="2 7">Belongs to the sodium:solute symporter (SSF) (TC 2.A.21) family.</text>
</comment>
<dbReference type="RefSeq" id="WP_007785109.1">
    <property type="nucleotide sequence ID" value="NZ_CM001441.1"/>
</dbReference>
<evidence type="ECO:0000256" key="2">
    <source>
        <dbReference type="ARBA" id="ARBA00006434"/>
    </source>
</evidence>
<organism evidence="9 10">
    <name type="scientific">Desulfosporosinus youngiae DSM 17734</name>
    <dbReference type="NCBI Taxonomy" id="768710"/>
    <lineage>
        <taxon>Bacteria</taxon>
        <taxon>Bacillati</taxon>
        <taxon>Bacillota</taxon>
        <taxon>Clostridia</taxon>
        <taxon>Eubacteriales</taxon>
        <taxon>Desulfitobacteriaceae</taxon>
        <taxon>Desulfosporosinus</taxon>
    </lineage>
</organism>
<dbReference type="OrthoDB" id="1263at2"/>
<evidence type="ECO:0000256" key="3">
    <source>
        <dbReference type="ARBA" id="ARBA00022448"/>
    </source>
</evidence>
<feature type="transmembrane region" description="Helical" evidence="8">
    <location>
        <begin position="357"/>
        <end position="375"/>
    </location>
</feature>
<name>H5Y5N5_9FIRM</name>
<feature type="transmembrane region" description="Helical" evidence="8">
    <location>
        <begin position="6"/>
        <end position="26"/>
    </location>
</feature>
<dbReference type="STRING" id="768710.DesyoDRAFT_3621"/>
<feature type="transmembrane region" description="Helical" evidence="8">
    <location>
        <begin position="118"/>
        <end position="142"/>
    </location>
</feature>
<feature type="transmembrane region" description="Helical" evidence="8">
    <location>
        <begin position="442"/>
        <end position="461"/>
    </location>
</feature>
<dbReference type="InterPro" id="IPR001734">
    <property type="entry name" value="Na/solute_symporter"/>
</dbReference>
<feature type="transmembrane region" description="Helical" evidence="8">
    <location>
        <begin position="481"/>
        <end position="502"/>
    </location>
</feature>
<dbReference type="HOGENOM" id="CLU_506953_0_0_9"/>
<evidence type="ECO:0000256" key="5">
    <source>
        <dbReference type="ARBA" id="ARBA00022989"/>
    </source>
</evidence>
<dbReference type="PROSITE" id="PS50283">
    <property type="entry name" value="NA_SOLUT_SYMP_3"/>
    <property type="match status" value="1"/>
</dbReference>
<keyword evidence="3" id="KW-0813">Transport</keyword>
<dbReference type="EMBL" id="CM001441">
    <property type="protein sequence ID" value="EHQ90622.1"/>
    <property type="molecule type" value="Genomic_DNA"/>
</dbReference>
<sequence>MNSFGAWIVGLWLTYTAVLIVLSRYAKKKAESGGGDSFWVGGRSFKPWMVFVCITGLFSGSSFISVLELSYKVGISAAWYGVAEMVHVLIIALLLIANLRRLKMVTVSGLIGDKFGRLALGVSGAITAFTFPMWSVATALAFASGLHVYTSLSLPVSIAITSITLLIFLQSGGMWSIVVTQTANSLAFAAMFIVGCIAFFIEPGLGGLAQLAAAQPAMFSATNAGLQVIIAWFATFLINVFVAQAAFQMALSCRTPEEGRKGLLMAFGANAFFIVFGVLFGLSAAIVVPGGARGMIAIPQYLAQVLPAPLVGVFFLGIWAAALGWGAPCQFSGATSLGRDVMGAINPSLSDQRKVTYTKYALAALTLEMILLGLMRSENASWWNVLAWTLRNGSTFAPVIVALVWPLATRRGAIAALVGGFISGLAWYALGGWDPVKFFYNIHPVFIGMTFNILLMVLVSMTEKAGQWKFKFDQSSGRKTLGIVSAAAMVIFVITALTQFNWLFQKGLIGLNLFLIVTAIFVNVMVFIVPITSETAAAEQAA</sequence>
<evidence type="ECO:0000256" key="4">
    <source>
        <dbReference type="ARBA" id="ARBA00022692"/>
    </source>
</evidence>
<protein>
    <submittedName>
        <fullName evidence="9">Na+/proline symporter</fullName>
    </submittedName>
</protein>
<feature type="transmembrane region" description="Helical" evidence="8">
    <location>
        <begin position="47"/>
        <end position="71"/>
    </location>
</feature>
<feature type="transmembrane region" description="Helical" evidence="8">
    <location>
        <begin position="77"/>
        <end position="97"/>
    </location>
</feature>
<keyword evidence="6 8" id="KW-0472">Membrane</keyword>
<dbReference type="Gene3D" id="1.20.1730.10">
    <property type="entry name" value="Sodium/glucose cotransporter"/>
    <property type="match status" value="1"/>
</dbReference>
<feature type="transmembrane region" description="Helical" evidence="8">
    <location>
        <begin position="263"/>
        <end position="288"/>
    </location>
</feature>
<accession>H5Y5N5</accession>
<dbReference type="eggNOG" id="COG0591">
    <property type="taxonomic scope" value="Bacteria"/>
</dbReference>
<gene>
    <name evidence="9" type="ORF">DesyoDRAFT_3621</name>
</gene>
<dbReference type="PANTHER" id="PTHR48086">
    <property type="entry name" value="SODIUM/PROLINE SYMPORTER-RELATED"/>
    <property type="match status" value="1"/>
</dbReference>
<evidence type="ECO:0000313" key="10">
    <source>
        <dbReference type="Proteomes" id="UP000005104"/>
    </source>
</evidence>
<feature type="transmembrane region" description="Helical" evidence="8">
    <location>
        <begin position="308"/>
        <end position="327"/>
    </location>
</feature>
<keyword evidence="10" id="KW-1185">Reference proteome</keyword>
<comment type="subcellular location">
    <subcellularLocation>
        <location evidence="1">Membrane</location>
        <topology evidence="1">Multi-pass membrane protein</topology>
    </subcellularLocation>
</comment>